<dbReference type="Proteomes" id="UP000805193">
    <property type="component" value="Unassembled WGS sequence"/>
</dbReference>
<evidence type="ECO:0000313" key="2">
    <source>
        <dbReference type="Proteomes" id="UP000805193"/>
    </source>
</evidence>
<dbReference type="EMBL" id="JABSTQ010011266">
    <property type="protein sequence ID" value="KAG0413390.1"/>
    <property type="molecule type" value="Genomic_DNA"/>
</dbReference>
<feature type="non-terminal residue" evidence="1">
    <location>
        <position position="124"/>
    </location>
</feature>
<gene>
    <name evidence="1" type="ORF">HPB47_009474</name>
</gene>
<name>A0AC60P227_IXOPE</name>
<reference evidence="1 2" key="1">
    <citation type="journal article" date="2020" name="Cell">
        <title>Large-Scale Comparative Analyses of Tick Genomes Elucidate Their Genetic Diversity and Vector Capacities.</title>
        <authorList>
            <consortium name="Tick Genome and Microbiome Consortium (TIGMIC)"/>
            <person name="Jia N."/>
            <person name="Wang J."/>
            <person name="Shi W."/>
            <person name="Du L."/>
            <person name="Sun Y."/>
            <person name="Zhan W."/>
            <person name="Jiang J.F."/>
            <person name="Wang Q."/>
            <person name="Zhang B."/>
            <person name="Ji P."/>
            <person name="Bell-Sakyi L."/>
            <person name="Cui X.M."/>
            <person name="Yuan T.T."/>
            <person name="Jiang B.G."/>
            <person name="Yang W.F."/>
            <person name="Lam T.T."/>
            <person name="Chang Q.C."/>
            <person name="Ding S.J."/>
            <person name="Wang X.J."/>
            <person name="Zhu J.G."/>
            <person name="Ruan X.D."/>
            <person name="Zhao L."/>
            <person name="Wei J.T."/>
            <person name="Ye R.Z."/>
            <person name="Que T.C."/>
            <person name="Du C.H."/>
            <person name="Zhou Y.H."/>
            <person name="Cheng J.X."/>
            <person name="Dai P.F."/>
            <person name="Guo W.B."/>
            <person name="Han X.H."/>
            <person name="Huang E.J."/>
            <person name="Li L.F."/>
            <person name="Wei W."/>
            <person name="Gao Y.C."/>
            <person name="Liu J.Z."/>
            <person name="Shao H.Z."/>
            <person name="Wang X."/>
            <person name="Wang C.C."/>
            <person name="Yang T.C."/>
            <person name="Huo Q.B."/>
            <person name="Li W."/>
            <person name="Chen H.Y."/>
            <person name="Chen S.E."/>
            <person name="Zhou L.G."/>
            <person name="Ni X.B."/>
            <person name="Tian J.H."/>
            <person name="Sheng Y."/>
            <person name="Liu T."/>
            <person name="Pan Y.S."/>
            <person name="Xia L.Y."/>
            <person name="Li J."/>
            <person name="Zhao F."/>
            <person name="Cao W.C."/>
        </authorList>
    </citation>
    <scope>NUCLEOTIDE SEQUENCE [LARGE SCALE GENOMIC DNA]</scope>
    <source>
        <strain evidence="1">Iper-2018</strain>
    </source>
</reference>
<organism evidence="1 2">
    <name type="scientific">Ixodes persulcatus</name>
    <name type="common">Taiga tick</name>
    <dbReference type="NCBI Taxonomy" id="34615"/>
    <lineage>
        <taxon>Eukaryota</taxon>
        <taxon>Metazoa</taxon>
        <taxon>Ecdysozoa</taxon>
        <taxon>Arthropoda</taxon>
        <taxon>Chelicerata</taxon>
        <taxon>Arachnida</taxon>
        <taxon>Acari</taxon>
        <taxon>Parasitiformes</taxon>
        <taxon>Ixodida</taxon>
        <taxon>Ixodoidea</taxon>
        <taxon>Ixodidae</taxon>
        <taxon>Ixodinae</taxon>
        <taxon>Ixodes</taxon>
    </lineage>
</organism>
<accession>A0AC60P227</accession>
<protein>
    <submittedName>
        <fullName evidence="1">Uncharacterized protein</fullName>
    </submittedName>
</protein>
<keyword evidence="2" id="KW-1185">Reference proteome</keyword>
<evidence type="ECO:0000313" key="1">
    <source>
        <dbReference type="EMBL" id="KAG0413390.1"/>
    </source>
</evidence>
<comment type="caution">
    <text evidence="1">The sequence shown here is derived from an EMBL/GenBank/DDBJ whole genome shotgun (WGS) entry which is preliminary data.</text>
</comment>
<sequence>MSGEGDVCYVWEPRPCGRCLSPAARTESSATKFSPEDLAGSIEAPKQPVGKQCAPGNAGSSQTLSLIQARPPADRQPRAHGSSSHDGKQGHRSASLEAARLVREQQGYLLLLQRQTTLKARMWE</sequence>
<proteinExistence type="predicted"/>